<sequence length="398" mass="43038">MATRHGGLHIQVGGKAAVTLFALSLVGFVAESQLTQYVQTNLGYRQPYLIFYIVHSSFAITLPLHLVLLAITAGKSPRELWSLLMTTLRQHLSPPGVRSTEFPRRRLAWLLTFLTIASNIPGLLWFMAVSLAPMTDITALWNTNAFFAYLLSVRVFKLKWEPIRLAAVVLATLGATVVVYGGSSSKPDAPEAVAHRAANNRAPLAGDLLTLAGSVLYAMYQVFYKLYAALPTDPEELFDAEPAGPYTRIPTESELEEDDALEPAQGTIVPPFGLFPNMLTSFIGICTFLLLWIPIPILQFLGVAHFALPTTRAQILSIVGISLTGVTFNAGFMILLGIWGPIVTSVGSLLTIAMMFVSDMIFGGAAGSVTVWSLLGSGAIVVAFCVLAYDIAKRKHPA</sequence>
<dbReference type="PANTHER" id="PTHR19346:SF4">
    <property type="entry name" value="SUGAR PHOSPHATE TRANSPORTER DOMAIN-CONTAINING PROTEIN"/>
    <property type="match status" value="1"/>
</dbReference>
<dbReference type="PANTHER" id="PTHR19346">
    <property type="entry name" value="SUGAR PHOSPHATE TRANSPORTER DOMAIN-CONTAINING PROTEIN"/>
    <property type="match status" value="1"/>
</dbReference>
<evidence type="ECO:0000256" key="1">
    <source>
        <dbReference type="SAM" id="Phobius"/>
    </source>
</evidence>
<feature type="transmembrane region" description="Helical" evidence="1">
    <location>
        <begin position="12"/>
        <end position="30"/>
    </location>
</feature>
<protein>
    <recommendedName>
        <fullName evidence="4">EamA domain-containing protein</fullName>
    </recommendedName>
</protein>
<evidence type="ECO:0000313" key="2">
    <source>
        <dbReference type="EMBL" id="EPT04370.1"/>
    </source>
</evidence>
<gene>
    <name evidence="2" type="ORF">FOMPIDRAFT_1157527</name>
</gene>
<dbReference type="Proteomes" id="UP000015241">
    <property type="component" value="Unassembled WGS sequence"/>
</dbReference>
<keyword evidence="1" id="KW-1133">Transmembrane helix</keyword>
<evidence type="ECO:0000313" key="3">
    <source>
        <dbReference type="Proteomes" id="UP000015241"/>
    </source>
</evidence>
<feature type="transmembrane region" description="Helical" evidence="1">
    <location>
        <begin position="163"/>
        <end position="182"/>
    </location>
</feature>
<feature type="transmembrane region" description="Helical" evidence="1">
    <location>
        <begin position="50"/>
        <end position="71"/>
    </location>
</feature>
<dbReference type="InParanoid" id="S8G219"/>
<dbReference type="SUPFAM" id="SSF103481">
    <property type="entry name" value="Multidrug resistance efflux transporter EmrE"/>
    <property type="match status" value="1"/>
</dbReference>
<feature type="transmembrane region" description="Helical" evidence="1">
    <location>
        <begin position="314"/>
        <end position="339"/>
    </location>
</feature>
<dbReference type="AlphaFoldDB" id="S8G219"/>
<dbReference type="OrthoDB" id="10062838at2759"/>
<evidence type="ECO:0008006" key="4">
    <source>
        <dbReference type="Google" id="ProtNLM"/>
    </source>
</evidence>
<feature type="transmembrane region" description="Helical" evidence="1">
    <location>
        <begin position="139"/>
        <end position="156"/>
    </location>
</feature>
<feature type="transmembrane region" description="Helical" evidence="1">
    <location>
        <begin position="371"/>
        <end position="392"/>
    </location>
</feature>
<feature type="transmembrane region" description="Helical" evidence="1">
    <location>
        <begin position="282"/>
        <end position="308"/>
    </location>
</feature>
<reference evidence="2 3" key="1">
    <citation type="journal article" date="2012" name="Science">
        <title>The Paleozoic origin of enzymatic lignin decomposition reconstructed from 31 fungal genomes.</title>
        <authorList>
            <person name="Floudas D."/>
            <person name="Binder M."/>
            <person name="Riley R."/>
            <person name="Barry K."/>
            <person name="Blanchette R.A."/>
            <person name="Henrissat B."/>
            <person name="Martinez A.T."/>
            <person name="Otillar R."/>
            <person name="Spatafora J.W."/>
            <person name="Yadav J.S."/>
            <person name="Aerts A."/>
            <person name="Benoit I."/>
            <person name="Boyd A."/>
            <person name="Carlson A."/>
            <person name="Copeland A."/>
            <person name="Coutinho P.M."/>
            <person name="de Vries R.P."/>
            <person name="Ferreira P."/>
            <person name="Findley K."/>
            <person name="Foster B."/>
            <person name="Gaskell J."/>
            <person name="Glotzer D."/>
            <person name="Gorecki P."/>
            <person name="Heitman J."/>
            <person name="Hesse C."/>
            <person name="Hori C."/>
            <person name="Igarashi K."/>
            <person name="Jurgens J.A."/>
            <person name="Kallen N."/>
            <person name="Kersten P."/>
            <person name="Kohler A."/>
            <person name="Kuees U."/>
            <person name="Kumar T.K.A."/>
            <person name="Kuo A."/>
            <person name="LaButti K."/>
            <person name="Larrondo L.F."/>
            <person name="Lindquist E."/>
            <person name="Ling A."/>
            <person name="Lombard V."/>
            <person name="Lucas S."/>
            <person name="Lundell T."/>
            <person name="Martin R."/>
            <person name="McLaughlin D.J."/>
            <person name="Morgenstern I."/>
            <person name="Morin E."/>
            <person name="Murat C."/>
            <person name="Nagy L.G."/>
            <person name="Nolan M."/>
            <person name="Ohm R.A."/>
            <person name="Patyshakuliyeva A."/>
            <person name="Rokas A."/>
            <person name="Ruiz-Duenas F.J."/>
            <person name="Sabat G."/>
            <person name="Salamov A."/>
            <person name="Samejima M."/>
            <person name="Schmutz J."/>
            <person name="Slot J.C."/>
            <person name="St John F."/>
            <person name="Stenlid J."/>
            <person name="Sun H."/>
            <person name="Sun S."/>
            <person name="Syed K."/>
            <person name="Tsang A."/>
            <person name="Wiebenga A."/>
            <person name="Young D."/>
            <person name="Pisabarro A."/>
            <person name="Eastwood D.C."/>
            <person name="Martin F."/>
            <person name="Cullen D."/>
            <person name="Grigoriev I.V."/>
            <person name="Hibbett D.S."/>
        </authorList>
    </citation>
    <scope>NUCLEOTIDE SEQUENCE</scope>
    <source>
        <strain evidence="3">FP-58527</strain>
    </source>
</reference>
<dbReference type="EMBL" id="KE504127">
    <property type="protein sequence ID" value="EPT04370.1"/>
    <property type="molecule type" value="Genomic_DNA"/>
</dbReference>
<keyword evidence="1" id="KW-0472">Membrane</keyword>
<dbReference type="HOGENOM" id="CLU_025401_1_0_1"/>
<proteinExistence type="predicted"/>
<organism evidence="2 3">
    <name type="scientific">Fomitopsis schrenkii</name>
    <name type="common">Brown rot fungus</name>
    <dbReference type="NCBI Taxonomy" id="2126942"/>
    <lineage>
        <taxon>Eukaryota</taxon>
        <taxon>Fungi</taxon>
        <taxon>Dikarya</taxon>
        <taxon>Basidiomycota</taxon>
        <taxon>Agaricomycotina</taxon>
        <taxon>Agaricomycetes</taxon>
        <taxon>Polyporales</taxon>
        <taxon>Fomitopsis</taxon>
    </lineage>
</organism>
<name>S8G219_FOMSC</name>
<keyword evidence="3" id="KW-1185">Reference proteome</keyword>
<accession>S8G219</accession>
<dbReference type="eggNOG" id="ENOG502RN1R">
    <property type="taxonomic scope" value="Eukaryota"/>
</dbReference>
<feature type="transmembrane region" description="Helical" evidence="1">
    <location>
        <begin position="202"/>
        <end position="220"/>
    </location>
</feature>
<feature type="transmembrane region" description="Helical" evidence="1">
    <location>
        <begin position="107"/>
        <end position="127"/>
    </location>
</feature>
<keyword evidence="1" id="KW-0812">Transmembrane</keyword>
<dbReference type="InterPro" id="IPR026505">
    <property type="entry name" value="Solute_c_fam_35_mem_F3/F4"/>
</dbReference>
<dbReference type="InterPro" id="IPR037185">
    <property type="entry name" value="EmrE-like"/>
</dbReference>